<dbReference type="AlphaFoldDB" id="A0A8X6PDD0"/>
<organism evidence="1 2">
    <name type="scientific">Nephila pilipes</name>
    <name type="common">Giant wood spider</name>
    <name type="synonym">Nephila maculata</name>
    <dbReference type="NCBI Taxonomy" id="299642"/>
    <lineage>
        <taxon>Eukaryota</taxon>
        <taxon>Metazoa</taxon>
        <taxon>Ecdysozoa</taxon>
        <taxon>Arthropoda</taxon>
        <taxon>Chelicerata</taxon>
        <taxon>Arachnida</taxon>
        <taxon>Araneae</taxon>
        <taxon>Araneomorphae</taxon>
        <taxon>Entelegynae</taxon>
        <taxon>Araneoidea</taxon>
        <taxon>Nephilidae</taxon>
        <taxon>Nephila</taxon>
    </lineage>
</organism>
<name>A0A8X6PDD0_NEPPI</name>
<sequence>MVAKGRCDELTNSTLLNFVLSESETVSAEMRRFWELESLKIRGDEIDTEYRDVVDGYLEEGIVERCMTEGLADEFSFYLPHHAVVREGQLSS</sequence>
<proteinExistence type="predicted"/>
<evidence type="ECO:0000313" key="2">
    <source>
        <dbReference type="Proteomes" id="UP000887013"/>
    </source>
</evidence>
<keyword evidence="2" id="KW-1185">Reference proteome</keyword>
<protein>
    <submittedName>
        <fullName evidence="1">DUF1758 domain-containing protein</fullName>
    </submittedName>
</protein>
<dbReference type="EMBL" id="BMAW01068505">
    <property type="protein sequence ID" value="GFT64850.1"/>
    <property type="molecule type" value="Genomic_DNA"/>
</dbReference>
<dbReference type="Proteomes" id="UP000887013">
    <property type="component" value="Unassembled WGS sequence"/>
</dbReference>
<comment type="caution">
    <text evidence="1">The sequence shown here is derived from an EMBL/GenBank/DDBJ whole genome shotgun (WGS) entry which is preliminary data.</text>
</comment>
<dbReference type="OrthoDB" id="6434680at2759"/>
<evidence type="ECO:0000313" key="1">
    <source>
        <dbReference type="EMBL" id="GFT64850.1"/>
    </source>
</evidence>
<accession>A0A8X6PDD0</accession>
<reference evidence="1" key="1">
    <citation type="submission" date="2020-08" db="EMBL/GenBank/DDBJ databases">
        <title>Multicomponent nature underlies the extraordinary mechanical properties of spider dragline silk.</title>
        <authorList>
            <person name="Kono N."/>
            <person name="Nakamura H."/>
            <person name="Mori M."/>
            <person name="Yoshida Y."/>
            <person name="Ohtoshi R."/>
            <person name="Malay A.D."/>
            <person name="Moran D.A.P."/>
            <person name="Tomita M."/>
            <person name="Numata K."/>
            <person name="Arakawa K."/>
        </authorList>
    </citation>
    <scope>NUCLEOTIDE SEQUENCE</scope>
</reference>
<gene>
    <name evidence="1" type="primary">AVEN_136368_1</name>
    <name evidence="1" type="ORF">NPIL_82701</name>
</gene>